<keyword evidence="3" id="KW-1185">Reference proteome</keyword>
<feature type="compositionally biased region" description="Gly residues" evidence="1">
    <location>
        <begin position="285"/>
        <end position="302"/>
    </location>
</feature>
<proteinExistence type="predicted"/>
<sequence>MAANPILSVAPDVLGFLPPTLMARSTCRTFHDILEHGPAPRKYQTVAADAVGSTSLILWAVHNGMDTAAAQTSCIRRGHLAVLQWARANACPWGVETCSRAAEGGHLDVLQWARANGCPWDGDTCDSAGFGGRLERDILNFRLLERLEVHAVLDKIVADCENAALEILCHASAPPPPPPMCLAASGLAPTSICRSAGGANYHQAPCAAAAASAAANIALNLKLRVPVRHYKQRGRFLAITADLPAFNAADSTGGSANSAHPLPCSLLLLDDPLNLVERLCGSPGGSGHGSPCSGSGGGGGVMSLGDPSEPPMPAGGREGGGDSGENLEHCFDEEEREAGATAAQAKAAHAALLRDFACAKEEDECGVVSL</sequence>
<gene>
    <name evidence="2" type="ORF">JKP88DRAFT_351644</name>
</gene>
<evidence type="ECO:0000313" key="2">
    <source>
        <dbReference type="EMBL" id="KAG5175179.1"/>
    </source>
</evidence>
<name>A0A836C742_9STRA</name>
<evidence type="ECO:0000313" key="3">
    <source>
        <dbReference type="Proteomes" id="UP000664859"/>
    </source>
</evidence>
<dbReference type="OrthoDB" id="94804at2759"/>
<feature type="region of interest" description="Disordered" evidence="1">
    <location>
        <begin position="285"/>
        <end position="342"/>
    </location>
</feature>
<organism evidence="2 3">
    <name type="scientific">Tribonema minus</name>
    <dbReference type="NCBI Taxonomy" id="303371"/>
    <lineage>
        <taxon>Eukaryota</taxon>
        <taxon>Sar</taxon>
        <taxon>Stramenopiles</taxon>
        <taxon>Ochrophyta</taxon>
        <taxon>PX clade</taxon>
        <taxon>Xanthophyceae</taxon>
        <taxon>Tribonematales</taxon>
        <taxon>Tribonemataceae</taxon>
        <taxon>Tribonema</taxon>
    </lineage>
</organism>
<comment type="caution">
    <text evidence="2">The sequence shown here is derived from an EMBL/GenBank/DDBJ whole genome shotgun (WGS) entry which is preliminary data.</text>
</comment>
<evidence type="ECO:0000256" key="1">
    <source>
        <dbReference type="SAM" id="MobiDB-lite"/>
    </source>
</evidence>
<reference evidence="2" key="1">
    <citation type="submission" date="2021-02" db="EMBL/GenBank/DDBJ databases">
        <title>First Annotated Genome of the Yellow-green Alga Tribonema minus.</title>
        <authorList>
            <person name="Mahan K.M."/>
        </authorList>
    </citation>
    <scope>NUCLEOTIDE SEQUENCE</scope>
    <source>
        <strain evidence="2">UTEX B ZZ1240</strain>
    </source>
</reference>
<dbReference type="SUPFAM" id="SSF140860">
    <property type="entry name" value="Pseudo ankyrin repeat-like"/>
    <property type="match status" value="1"/>
</dbReference>
<protein>
    <submittedName>
        <fullName evidence="2">Uncharacterized protein</fullName>
    </submittedName>
</protein>
<dbReference type="AlphaFoldDB" id="A0A836C742"/>
<dbReference type="Proteomes" id="UP000664859">
    <property type="component" value="Unassembled WGS sequence"/>
</dbReference>
<accession>A0A836C742</accession>
<dbReference type="EMBL" id="JAFCMP010000553">
    <property type="protein sequence ID" value="KAG5175179.1"/>
    <property type="molecule type" value="Genomic_DNA"/>
</dbReference>